<dbReference type="InterPro" id="IPR008983">
    <property type="entry name" value="Tumour_necrosis_fac-like_dom"/>
</dbReference>
<dbReference type="PANTHER" id="PTHR15427:SF33">
    <property type="entry name" value="COLLAGEN IV NC1 DOMAIN-CONTAINING PROTEIN"/>
    <property type="match status" value="1"/>
</dbReference>
<dbReference type="Pfam" id="PF00386">
    <property type="entry name" value="C1q"/>
    <property type="match status" value="1"/>
</dbReference>
<dbReference type="PROSITE" id="PS50871">
    <property type="entry name" value="C1Q"/>
    <property type="match status" value="1"/>
</dbReference>
<evidence type="ECO:0000259" key="4">
    <source>
        <dbReference type="PROSITE" id="PS50871"/>
    </source>
</evidence>
<evidence type="ECO:0000256" key="1">
    <source>
        <dbReference type="ARBA" id="ARBA00004613"/>
    </source>
</evidence>
<dbReference type="InterPro" id="IPR001073">
    <property type="entry name" value="C1q_dom"/>
</dbReference>
<dbReference type="PRINTS" id="PR00007">
    <property type="entry name" value="COMPLEMNTC1Q"/>
</dbReference>
<comment type="subcellular location">
    <subcellularLocation>
        <location evidence="1">Secreted</location>
    </subcellularLocation>
</comment>
<keyword evidence="6" id="KW-1185">Reference proteome</keyword>
<dbReference type="Gene3D" id="2.60.120.40">
    <property type="match status" value="1"/>
</dbReference>
<dbReference type="InterPro" id="IPR050392">
    <property type="entry name" value="Collagen/C1q_domain"/>
</dbReference>
<evidence type="ECO:0000313" key="6">
    <source>
        <dbReference type="Proteomes" id="UP001374579"/>
    </source>
</evidence>
<sequence>MYIRVVFVLLLIMAAEMTSARHVVKRSDDAHPLEAVVSTHSQELSRLEARLQAVENSAGKRAAFQAPLSTAVVANAPVRFDNGFTIGAGGYDAHTGIYTVPFPGVYTFQYQLFPPDLASYVIDLYVNGNISRRSRCYDSSLYITSCFASAVLHVKAGDKVWVQSDYPGAFYTGPHSFFAGVLLSPDP</sequence>
<feature type="chain" id="PRO_5042828354" description="C1q domain-containing protein" evidence="3">
    <location>
        <begin position="21"/>
        <end position="187"/>
    </location>
</feature>
<organism evidence="5 6">
    <name type="scientific">Littorina saxatilis</name>
    <dbReference type="NCBI Taxonomy" id="31220"/>
    <lineage>
        <taxon>Eukaryota</taxon>
        <taxon>Metazoa</taxon>
        <taxon>Spiralia</taxon>
        <taxon>Lophotrochozoa</taxon>
        <taxon>Mollusca</taxon>
        <taxon>Gastropoda</taxon>
        <taxon>Caenogastropoda</taxon>
        <taxon>Littorinimorpha</taxon>
        <taxon>Littorinoidea</taxon>
        <taxon>Littorinidae</taxon>
        <taxon>Littorina</taxon>
    </lineage>
</organism>
<dbReference type="GO" id="GO:0005581">
    <property type="term" value="C:collagen trimer"/>
    <property type="evidence" value="ECO:0007669"/>
    <property type="project" value="UniProtKB-KW"/>
</dbReference>
<evidence type="ECO:0000256" key="3">
    <source>
        <dbReference type="SAM" id="SignalP"/>
    </source>
</evidence>
<protein>
    <recommendedName>
        <fullName evidence="4">C1q domain-containing protein</fullName>
    </recommendedName>
</protein>
<accession>A0AAN9GQG1</accession>
<evidence type="ECO:0000313" key="5">
    <source>
        <dbReference type="EMBL" id="KAK7116296.1"/>
    </source>
</evidence>
<dbReference type="PANTHER" id="PTHR15427">
    <property type="entry name" value="EMILIN ELASTIN MICROFIBRIL INTERFACE-LOCATED PROTEIN ELASTIN MICROFIBRIL INTERFACER"/>
    <property type="match status" value="1"/>
</dbReference>
<dbReference type="SMART" id="SM00110">
    <property type="entry name" value="C1Q"/>
    <property type="match status" value="1"/>
</dbReference>
<feature type="domain" description="C1q" evidence="4">
    <location>
        <begin position="57"/>
        <end position="187"/>
    </location>
</feature>
<reference evidence="5 6" key="1">
    <citation type="submission" date="2024-02" db="EMBL/GenBank/DDBJ databases">
        <title>Chromosome-scale genome assembly of the rough periwinkle Littorina saxatilis.</title>
        <authorList>
            <person name="De Jode A."/>
            <person name="Faria R."/>
            <person name="Formenti G."/>
            <person name="Sims Y."/>
            <person name="Smith T.P."/>
            <person name="Tracey A."/>
            <person name="Wood J.M.D."/>
            <person name="Zagrodzka Z.B."/>
            <person name="Johannesson K."/>
            <person name="Butlin R.K."/>
            <person name="Leder E.H."/>
        </authorList>
    </citation>
    <scope>NUCLEOTIDE SEQUENCE [LARGE SCALE GENOMIC DNA]</scope>
    <source>
        <strain evidence="5">Snail1</strain>
        <tissue evidence="5">Muscle</tissue>
    </source>
</reference>
<feature type="signal peptide" evidence="3">
    <location>
        <begin position="1"/>
        <end position="20"/>
    </location>
</feature>
<proteinExistence type="predicted"/>
<dbReference type="SUPFAM" id="SSF49842">
    <property type="entry name" value="TNF-like"/>
    <property type="match status" value="1"/>
</dbReference>
<dbReference type="AlphaFoldDB" id="A0AAN9GQG1"/>
<dbReference type="Proteomes" id="UP001374579">
    <property type="component" value="Unassembled WGS sequence"/>
</dbReference>
<gene>
    <name evidence="5" type="ORF">V1264_002002</name>
</gene>
<keyword evidence="3" id="KW-0732">Signal</keyword>
<dbReference type="EMBL" id="JBAMIC010000001">
    <property type="protein sequence ID" value="KAK7116296.1"/>
    <property type="molecule type" value="Genomic_DNA"/>
</dbReference>
<evidence type="ECO:0000256" key="2">
    <source>
        <dbReference type="ARBA" id="ARBA00022525"/>
    </source>
</evidence>
<keyword evidence="2" id="KW-0964">Secreted</keyword>
<comment type="caution">
    <text evidence="5">The sequence shown here is derived from an EMBL/GenBank/DDBJ whole genome shotgun (WGS) entry which is preliminary data.</text>
</comment>
<name>A0AAN9GQG1_9CAEN</name>